<evidence type="ECO:0000256" key="5">
    <source>
        <dbReference type="ARBA" id="ARBA00023180"/>
    </source>
</evidence>
<keyword evidence="5" id="KW-0325">Glycoprotein</keyword>
<dbReference type="FunFam" id="3.20.20.190:FF:000011">
    <property type="entry name" value="Glycerophosphodiester phosphodiesterase GDPDL3"/>
    <property type="match status" value="1"/>
</dbReference>
<dbReference type="PROSITE" id="PS51704">
    <property type="entry name" value="GP_PDE"/>
    <property type="match status" value="2"/>
</dbReference>
<evidence type="ECO:0000313" key="10">
    <source>
        <dbReference type="Proteomes" id="UP000053144"/>
    </source>
</evidence>
<comment type="catalytic activity">
    <reaction evidence="6">
        <text>a sn-glycero-3-phosphodiester + H2O = an alcohol + sn-glycerol 3-phosphate + H(+)</text>
        <dbReference type="Rhea" id="RHEA:12969"/>
        <dbReference type="ChEBI" id="CHEBI:15377"/>
        <dbReference type="ChEBI" id="CHEBI:15378"/>
        <dbReference type="ChEBI" id="CHEBI:30879"/>
        <dbReference type="ChEBI" id="CHEBI:57597"/>
        <dbReference type="ChEBI" id="CHEBI:83408"/>
        <dbReference type="EC" id="3.1.4.46"/>
    </reaction>
</comment>
<dbReference type="AlphaFoldDB" id="A0A0L9VA95"/>
<feature type="signal peptide" evidence="7">
    <location>
        <begin position="1"/>
        <end position="26"/>
    </location>
</feature>
<dbReference type="SUPFAM" id="SSF51695">
    <property type="entry name" value="PLC-like phosphodiesterases"/>
    <property type="match status" value="2"/>
</dbReference>
<dbReference type="InterPro" id="IPR030395">
    <property type="entry name" value="GP_PDE_dom"/>
</dbReference>
<dbReference type="GO" id="GO:0006629">
    <property type="term" value="P:lipid metabolic process"/>
    <property type="evidence" value="ECO:0007669"/>
    <property type="project" value="InterPro"/>
</dbReference>
<dbReference type="EMBL" id="CM003379">
    <property type="protein sequence ID" value="KOM51975.1"/>
    <property type="molecule type" value="Genomic_DNA"/>
</dbReference>
<dbReference type="Proteomes" id="UP000053144">
    <property type="component" value="Chromosome 9"/>
</dbReference>
<proteinExistence type="predicted"/>
<dbReference type="GO" id="GO:0008889">
    <property type="term" value="F:glycerophosphodiester phosphodiesterase activity"/>
    <property type="evidence" value="ECO:0007669"/>
    <property type="project" value="UniProtKB-EC"/>
</dbReference>
<dbReference type="CDD" id="cd08603">
    <property type="entry name" value="GDPD_SHV3_repeat_1"/>
    <property type="match status" value="1"/>
</dbReference>
<evidence type="ECO:0000256" key="1">
    <source>
        <dbReference type="ARBA" id="ARBA00012247"/>
    </source>
</evidence>
<dbReference type="OMA" id="FKNRATT"/>
<protein>
    <recommendedName>
        <fullName evidence="1">glycerophosphodiester phosphodiesterase</fullName>
        <ecNumber evidence="1">3.1.4.46</ecNumber>
    </recommendedName>
</protein>
<name>A0A0L9VA95_PHAAN</name>
<evidence type="ECO:0000259" key="8">
    <source>
        <dbReference type="PROSITE" id="PS51704"/>
    </source>
</evidence>
<organism evidence="9 10">
    <name type="scientific">Phaseolus angularis</name>
    <name type="common">Azuki bean</name>
    <name type="synonym">Vigna angularis</name>
    <dbReference type="NCBI Taxonomy" id="3914"/>
    <lineage>
        <taxon>Eukaryota</taxon>
        <taxon>Viridiplantae</taxon>
        <taxon>Streptophyta</taxon>
        <taxon>Embryophyta</taxon>
        <taxon>Tracheophyta</taxon>
        <taxon>Spermatophyta</taxon>
        <taxon>Magnoliopsida</taxon>
        <taxon>eudicotyledons</taxon>
        <taxon>Gunneridae</taxon>
        <taxon>Pentapetalae</taxon>
        <taxon>rosids</taxon>
        <taxon>fabids</taxon>
        <taxon>Fabales</taxon>
        <taxon>Fabaceae</taxon>
        <taxon>Papilionoideae</taxon>
        <taxon>50 kb inversion clade</taxon>
        <taxon>NPAAA clade</taxon>
        <taxon>indigoferoid/millettioid clade</taxon>
        <taxon>Phaseoleae</taxon>
        <taxon>Vigna</taxon>
    </lineage>
</organism>
<dbReference type="EC" id="3.1.4.46" evidence="1"/>
<sequence length="819" mass="90990">MRHFMALSSVLAILILQYSSVALVSSAGPPSGWKTLRGSPPVVIARGGFSGIFPDSSSLAYNLALNTSNPDVILWCDVQLTKDGNGICFPELKLDNATDISVVYQDKQKDYFVNGVSSRGWFSVDYNFKELANVSLVQGVYSRTPKFDGNKLPILHVHEVANLIKSPSTGLWLNIQHDSFFKQQNLSVEKFLQSLIHKKVPVSYISSPDVDFLKRVKSSFSPGTTSLIFRVLEQSEIEPTTNQSYGKLLKNLAQIKTFASGILVPKGYIWPVDSSLYLQPHTSLVSDAHKKKLQVFVSDLINDVPFSYNFSYDPVAECLSFFNVSDFSVDGVLSDFPVTPSAAINCFSGLGENPTKQVDTLVITKYGASGDTPACTDLAYNKAKSDGADVLDCPVQMSKDGTPFCLSSVDLLETTTVDHTNFTTRATTIQEIKNTRGIYTFSLTWDEIKTLTPSILKPYEKFRLFRNPKLQNQGKLITLSEFLSLTEGSRILIGIENAAYLAEKQNLNVITAVLDALNKTKPRSHKVMIQSTHSSVLKILDKSKFERVYKVDENIGDASETAIKDIKRFADSVVIGKKSVFPETEAFLVNATNIVAKLKSAKLRVYVETFSNEFVSQAWDYYSDASIEINSFVIGTKVNGIITDFPKTADRYRRNLCLKHGKKAPYMSPIEPGKLYRQIFELFLPPLPPPSPVLIDSNVTEAPLPSAYWLLQKGWPYVTLSFEQIFATCLPPTGEDFSLLSKPTKVTLLGHPRLEYPKWSSSHLPPRVGPTSLRESFNTSSINIYHLKTATHSTFHTTINCAHHCLHEHGLVASRFGLS</sequence>
<keyword evidence="3" id="KW-0319">Glycerol metabolism</keyword>
<keyword evidence="2 7" id="KW-0732">Signal</keyword>
<dbReference type="GO" id="GO:0006071">
    <property type="term" value="P:glycerol metabolic process"/>
    <property type="evidence" value="ECO:0007669"/>
    <property type="project" value="UniProtKB-KW"/>
</dbReference>
<evidence type="ECO:0000256" key="7">
    <source>
        <dbReference type="SAM" id="SignalP"/>
    </source>
</evidence>
<dbReference type="Pfam" id="PF03009">
    <property type="entry name" value="GDPD"/>
    <property type="match status" value="2"/>
</dbReference>
<dbReference type="FunFam" id="3.20.20.190:FF:000013">
    <property type="entry name" value="Glycerophosphodiester phosphodiesterase GDPDL3"/>
    <property type="match status" value="1"/>
</dbReference>
<evidence type="ECO:0000256" key="4">
    <source>
        <dbReference type="ARBA" id="ARBA00022801"/>
    </source>
</evidence>
<feature type="chain" id="PRO_5005596401" description="glycerophosphodiester phosphodiesterase" evidence="7">
    <location>
        <begin position="27"/>
        <end position="819"/>
    </location>
</feature>
<dbReference type="Gene3D" id="3.20.20.190">
    <property type="entry name" value="Phosphatidylinositol (PI) phosphodiesterase"/>
    <property type="match status" value="2"/>
</dbReference>
<evidence type="ECO:0000256" key="2">
    <source>
        <dbReference type="ARBA" id="ARBA00022729"/>
    </source>
</evidence>
<evidence type="ECO:0000313" key="9">
    <source>
        <dbReference type="EMBL" id="KOM51975.1"/>
    </source>
</evidence>
<evidence type="ECO:0000256" key="6">
    <source>
        <dbReference type="ARBA" id="ARBA00047512"/>
    </source>
</evidence>
<dbReference type="STRING" id="3914.A0A0L9VA95"/>
<dbReference type="PANTHER" id="PTHR43620">
    <property type="entry name" value="GLYCEROPHOSPHORYL DIESTER PHOSPHODIESTERASE"/>
    <property type="match status" value="1"/>
</dbReference>
<keyword evidence="4" id="KW-0378">Hydrolase</keyword>
<evidence type="ECO:0000256" key="3">
    <source>
        <dbReference type="ARBA" id="ARBA00022798"/>
    </source>
</evidence>
<accession>A0A0L9VA95</accession>
<dbReference type="Gramene" id="KOM51975">
    <property type="protein sequence ID" value="KOM51975"/>
    <property type="gene ID" value="LR48_Vigan09g063400"/>
</dbReference>
<reference evidence="10" key="1">
    <citation type="journal article" date="2015" name="Proc. Natl. Acad. Sci. U.S.A.">
        <title>Genome sequencing of adzuki bean (Vigna angularis) provides insight into high starch and low fat accumulation and domestication.</title>
        <authorList>
            <person name="Yang K."/>
            <person name="Tian Z."/>
            <person name="Chen C."/>
            <person name="Luo L."/>
            <person name="Zhao B."/>
            <person name="Wang Z."/>
            <person name="Yu L."/>
            <person name="Li Y."/>
            <person name="Sun Y."/>
            <person name="Li W."/>
            <person name="Chen Y."/>
            <person name="Li Y."/>
            <person name="Zhang Y."/>
            <person name="Ai D."/>
            <person name="Zhao J."/>
            <person name="Shang C."/>
            <person name="Ma Y."/>
            <person name="Wu B."/>
            <person name="Wang M."/>
            <person name="Gao L."/>
            <person name="Sun D."/>
            <person name="Zhang P."/>
            <person name="Guo F."/>
            <person name="Wang W."/>
            <person name="Li Y."/>
            <person name="Wang J."/>
            <person name="Varshney R.K."/>
            <person name="Wang J."/>
            <person name="Ling H.Q."/>
            <person name="Wan P."/>
        </authorList>
    </citation>
    <scope>NUCLEOTIDE SEQUENCE</scope>
    <source>
        <strain evidence="10">cv. Jingnong 6</strain>
    </source>
</reference>
<dbReference type="PANTHER" id="PTHR43620:SF17">
    <property type="entry name" value="GLYCEROPHOSPHODIESTER PHOSPHODIESTERASE"/>
    <property type="match status" value="1"/>
</dbReference>
<feature type="domain" description="GP-PDE" evidence="8">
    <location>
        <begin position="360"/>
        <end position="653"/>
    </location>
</feature>
<gene>
    <name evidence="9" type="ORF">LR48_Vigan09g063400</name>
</gene>
<feature type="domain" description="GP-PDE" evidence="8">
    <location>
        <begin position="41"/>
        <end position="344"/>
    </location>
</feature>
<dbReference type="InterPro" id="IPR017946">
    <property type="entry name" value="PLC-like_Pdiesterase_TIM-brl"/>
</dbReference>